<comment type="subunit">
    <text evidence="14">Homodimer.</text>
</comment>
<dbReference type="RefSeq" id="WP_237444202.1">
    <property type="nucleotide sequence ID" value="NZ_CAKLPX010000001.1"/>
</dbReference>
<feature type="binding site" evidence="14">
    <location>
        <position position="32"/>
    </location>
    <ligand>
        <name>D-ribulose 5-phosphate</name>
        <dbReference type="ChEBI" id="CHEBI:58121"/>
    </ligand>
</feature>
<dbReference type="EC" id="4.1.99.12" evidence="7 14"/>
<evidence type="ECO:0000256" key="5">
    <source>
        <dbReference type="ARBA" id="ARBA00005520"/>
    </source>
</evidence>
<gene>
    <name evidence="16" type="primary">ribBA</name>
    <name evidence="14" type="synonym">ribB</name>
    <name evidence="16" type="ORF">SIN8267_01666</name>
</gene>
<evidence type="ECO:0000256" key="9">
    <source>
        <dbReference type="ARBA" id="ARBA00022619"/>
    </source>
</evidence>
<dbReference type="InterPro" id="IPR036144">
    <property type="entry name" value="RibA-like_sf"/>
</dbReference>
<reference evidence="16" key="1">
    <citation type="submission" date="2021-12" db="EMBL/GenBank/DDBJ databases">
        <authorList>
            <person name="Rodrigo-Torres L."/>
            <person name="Arahal R. D."/>
            <person name="Lucena T."/>
        </authorList>
    </citation>
    <scope>NUCLEOTIDE SEQUENCE</scope>
    <source>
        <strain evidence="16">CECT 8267</strain>
    </source>
</reference>
<keyword evidence="12 14" id="KW-0464">Manganese</keyword>
<dbReference type="SUPFAM" id="SSF142695">
    <property type="entry name" value="RibA-like"/>
    <property type="match status" value="1"/>
</dbReference>
<feature type="site" description="Essential for catalytic activity" evidence="14">
    <location>
        <position position="126"/>
    </location>
</feature>
<dbReference type="Pfam" id="PF00926">
    <property type="entry name" value="DHBP_synthase"/>
    <property type="match status" value="1"/>
</dbReference>
<evidence type="ECO:0000256" key="14">
    <source>
        <dbReference type="HAMAP-Rule" id="MF_00180"/>
    </source>
</evidence>
<evidence type="ECO:0000256" key="1">
    <source>
        <dbReference type="ARBA" id="ARBA00000141"/>
    </source>
</evidence>
<keyword evidence="17" id="KW-1185">Reference proteome</keyword>
<dbReference type="InterPro" id="IPR032677">
    <property type="entry name" value="GTP_cyclohydro_II"/>
</dbReference>
<feature type="binding site" evidence="14">
    <location>
        <begin position="27"/>
        <end position="28"/>
    </location>
    <ligand>
        <name>D-ribulose 5-phosphate</name>
        <dbReference type="ChEBI" id="CHEBI:58121"/>
    </ligand>
</feature>
<comment type="function">
    <text evidence="3 14">Catalyzes the conversion of D-ribulose 5-phosphate to formate and 3,4-dihydroxy-2-butanone 4-phosphate.</text>
</comment>
<feature type="binding site" evidence="14">
    <location>
        <position position="143"/>
    </location>
    <ligand>
        <name>Mg(2+)</name>
        <dbReference type="ChEBI" id="CHEBI:18420"/>
        <label>2</label>
    </ligand>
</feature>
<evidence type="ECO:0000256" key="13">
    <source>
        <dbReference type="ARBA" id="ARBA00023239"/>
    </source>
</evidence>
<feature type="binding site" evidence="14">
    <location>
        <position position="28"/>
    </location>
    <ligand>
        <name>Mg(2+)</name>
        <dbReference type="ChEBI" id="CHEBI:18420"/>
        <label>1</label>
    </ligand>
</feature>
<evidence type="ECO:0000256" key="11">
    <source>
        <dbReference type="ARBA" id="ARBA00022842"/>
    </source>
</evidence>
<evidence type="ECO:0000256" key="10">
    <source>
        <dbReference type="ARBA" id="ARBA00022723"/>
    </source>
</evidence>
<dbReference type="PIRSF" id="PIRSF001259">
    <property type="entry name" value="RibA"/>
    <property type="match status" value="1"/>
</dbReference>
<comment type="cofactor">
    <cofactor evidence="14">
        <name>Mg(2+)</name>
        <dbReference type="ChEBI" id="CHEBI:18420"/>
    </cofactor>
    <cofactor evidence="14">
        <name>Mn(2+)</name>
        <dbReference type="ChEBI" id="CHEBI:29035"/>
    </cofactor>
    <text evidence="14">Binds 2 divalent metal cations per subunit. Magnesium or manganese.</text>
</comment>
<proteinExistence type="inferred from homology"/>
<comment type="catalytic activity">
    <reaction evidence="1 14">
        <text>D-ribulose 5-phosphate = (2S)-2-hydroxy-3-oxobutyl phosphate + formate + H(+)</text>
        <dbReference type="Rhea" id="RHEA:18457"/>
        <dbReference type="ChEBI" id="CHEBI:15378"/>
        <dbReference type="ChEBI" id="CHEBI:15740"/>
        <dbReference type="ChEBI" id="CHEBI:58121"/>
        <dbReference type="ChEBI" id="CHEBI:58830"/>
        <dbReference type="EC" id="4.1.99.12"/>
    </reaction>
</comment>
<evidence type="ECO:0000256" key="8">
    <source>
        <dbReference type="ARBA" id="ARBA00018836"/>
    </source>
</evidence>
<dbReference type="Proteomes" id="UP000838100">
    <property type="component" value="Unassembled WGS sequence"/>
</dbReference>
<dbReference type="PANTHER" id="PTHR21327">
    <property type="entry name" value="GTP CYCLOHYDROLASE II-RELATED"/>
    <property type="match status" value="1"/>
</dbReference>
<evidence type="ECO:0000256" key="3">
    <source>
        <dbReference type="ARBA" id="ARBA00002284"/>
    </source>
</evidence>
<accession>A0ABM9AF22</accession>
<evidence type="ECO:0000259" key="15">
    <source>
        <dbReference type="Pfam" id="PF00925"/>
    </source>
</evidence>
<dbReference type="Gene3D" id="3.90.870.10">
    <property type="entry name" value="DHBP synthase"/>
    <property type="match status" value="1"/>
</dbReference>
<feature type="binding site" evidence="14">
    <location>
        <position position="28"/>
    </location>
    <ligand>
        <name>Mg(2+)</name>
        <dbReference type="ChEBI" id="CHEBI:18420"/>
        <label>2</label>
    </ligand>
</feature>
<evidence type="ECO:0000256" key="12">
    <source>
        <dbReference type="ARBA" id="ARBA00023211"/>
    </source>
</evidence>
<dbReference type="Pfam" id="PF00925">
    <property type="entry name" value="GTP_cyclohydro2"/>
    <property type="match status" value="1"/>
</dbReference>
<dbReference type="SUPFAM" id="SSF55821">
    <property type="entry name" value="YrdC/RibB"/>
    <property type="match status" value="1"/>
</dbReference>
<evidence type="ECO:0000256" key="7">
    <source>
        <dbReference type="ARBA" id="ARBA00012153"/>
    </source>
</evidence>
<comment type="cofactor">
    <cofactor evidence="2">
        <name>Mn(2+)</name>
        <dbReference type="ChEBI" id="CHEBI:29035"/>
    </cofactor>
</comment>
<keyword evidence="10 14" id="KW-0479">Metal-binding</keyword>
<keyword evidence="11 14" id="KW-0460">Magnesium</keyword>
<evidence type="ECO:0000256" key="6">
    <source>
        <dbReference type="ARBA" id="ARBA00008976"/>
    </source>
</evidence>
<comment type="similarity">
    <text evidence="14">Belongs to the DHBP synthase family.</text>
</comment>
<comment type="similarity">
    <text evidence="5">In the N-terminal section; belongs to the DHBP synthase family.</text>
</comment>
<dbReference type="PANTHER" id="PTHR21327:SF34">
    <property type="entry name" value="3,4-DIHYDROXY-2-BUTANONE 4-PHOSPHATE SYNTHASE"/>
    <property type="match status" value="1"/>
</dbReference>
<protein>
    <recommendedName>
        <fullName evidence="8 14">3,4-dihydroxy-2-butanone 4-phosphate synthase</fullName>
        <shortName evidence="14">DHBP synthase</shortName>
        <ecNumber evidence="7 14">4.1.99.12</ecNumber>
    </recommendedName>
</protein>
<comment type="similarity">
    <text evidence="6">In the C-terminal section; belongs to the GTP cyclohydrolase II family.</text>
</comment>
<organism evidence="16 17">
    <name type="scientific">Sinobacterium norvegicum</name>
    <dbReference type="NCBI Taxonomy" id="1641715"/>
    <lineage>
        <taxon>Bacteria</taxon>
        <taxon>Pseudomonadati</taxon>
        <taxon>Pseudomonadota</taxon>
        <taxon>Gammaproteobacteria</taxon>
        <taxon>Cellvibrionales</taxon>
        <taxon>Spongiibacteraceae</taxon>
        <taxon>Sinobacterium</taxon>
    </lineage>
</organism>
<dbReference type="Gene3D" id="3.40.50.10990">
    <property type="entry name" value="GTP cyclohydrolase II"/>
    <property type="match status" value="1"/>
</dbReference>
<comment type="caution">
    <text evidence="16">The sequence shown here is derived from an EMBL/GenBank/DDBJ whole genome shotgun (WGS) entry which is preliminary data.</text>
</comment>
<evidence type="ECO:0000256" key="4">
    <source>
        <dbReference type="ARBA" id="ARBA00004904"/>
    </source>
</evidence>
<dbReference type="InterPro" id="IPR000422">
    <property type="entry name" value="DHBP_synthase_RibB"/>
</dbReference>
<dbReference type="NCBIfam" id="NF010626">
    <property type="entry name" value="PRK14019.1"/>
    <property type="match status" value="1"/>
</dbReference>
<dbReference type="EMBL" id="CAKLPX010000001">
    <property type="protein sequence ID" value="CAH0991557.1"/>
    <property type="molecule type" value="Genomic_DNA"/>
</dbReference>
<dbReference type="HAMAP" id="MF_00180">
    <property type="entry name" value="RibB"/>
    <property type="match status" value="1"/>
</dbReference>
<feature type="domain" description="GTP cyclohydrolase II" evidence="15">
    <location>
        <begin position="213"/>
        <end position="368"/>
    </location>
</feature>
<name>A0ABM9AF22_9GAMM</name>
<dbReference type="NCBIfam" id="TIGR00506">
    <property type="entry name" value="ribB"/>
    <property type="match status" value="1"/>
</dbReference>
<evidence type="ECO:0000313" key="17">
    <source>
        <dbReference type="Proteomes" id="UP000838100"/>
    </source>
</evidence>
<evidence type="ECO:0000313" key="16">
    <source>
        <dbReference type="EMBL" id="CAH0991557.1"/>
    </source>
</evidence>
<feature type="site" description="Essential for catalytic activity" evidence="14">
    <location>
        <position position="164"/>
    </location>
</feature>
<dbReference type="InterPro" id="IPR017945">
    <property type="entry name" value="DHBP_synth_RibB-like_a/b_dom"/>
</dbReference>
<sequence>MALNTAEEIINDIRLGKMVILMDDEDRENEGDIVIAAECVNASDINFMATHARGLICLTLSEERCAKLNLPLMVTENGCQHSTNFTLSIEAATGVTTGISAADRAHTVRTAVARNAVPEDIVMPGHIFPLMAKPGGVLSRAGHTEAGCDLARLAGFEPAAAIVEIMNEDGTMARRPDLEVFAAEHDMKIGTIADLIQYRVANEKTIESISVGEIETDYGSFDLHTFRDTSEGKLHFALVKGEVTVDDPTLVRVHLGATVRDLMCAKIPGKEQGWNIKRCMERVAAAGKGVVLLIDSPESQEDLLASVEVALGNKPKPKLDGGSSQSTYFTVGIGSQILREVGVGKIRLMGPPIKYNAISGFDLEVVEFEPIEPEA</sequence>
<keyword evidence="9 14" id="KW-0686">Riboflavin biosynthesis</keyword>
<feature type="binding site" evidence="14">
    <location>
        <begin position="140"/>
        <end position="144"/>
    </location>
    <ligand>
        <name>D-ribulose 5-phosphate</name>
        <dbReference type="ChEBI" id="CHEBI:58121"/>
    </ligand>
</feature>
<keyword evidence="13 14" id="KW-0456">Lyase</keyword>
<comment type="pathway">
    <text evidence="4 14">Cofactor biosynthesis; riboflavin biosynthesis; 2-hydroxy-3-oxobutyl phosphate from D-ribulose 5-phosphate: step 1/1.</text>
</comment>
<evidence type="ECO:0000256" key="2">
    <source>
        <dbReference type="ARBA" id="ARBA00001936"/>
    </source>
</evidence>